<dbReference type="GO" id="GO:0006749">
    <property type="term" value="P:glutathione metabolic process"/>
    <property type="evidence" value="ECO:0007669"/>
    <property type="project" value="InterPro"/>
</dbReference>
<dbReference type="InterPro" id="IPR044528">
    <property type="entry name" value="POD-like_MBL-fold"/>
</dbReference>
<dbReference type="InterPro" id="IPR036873">
    <property type="entry name" value="Rhodanese-like_dom_sf"/>
</dbReference>
<dbReference type="InterPro" id="IPR001279">
    <property type="entry name" value="Metallo-B-lactamas"/>
</dbReference>
<name>A0A7Y2E8W2_UNCEI</name>
<comment type="caution">
    <text evidence="3">The sequence shown here is derived from an EMBL/GenBank/DDBJ whole genome shotgun (WGS) entry which is preliminary data.</text>
</comment>
<evidence type="ECO:0000259" key="2">
    <source>
        <dbReference type="PROSITE" id="PS50206"/>
    </source>
</evidence>
<protein>
    <submittedName>
        <fullName evidence="3">MBL fold metallo-hydrolase</fullName>
    </submittedName>
</protein>
<accession>A0A7Y2E8W2</accession>
<dbReference type="SUPFAM" id="SSF56281">
    <property type="entry name" value="Metallo-hydrolase/oxidoreductase"/>
    <property type="match status" value="1"/>
</dbReference>
<dbReference type="Gene3D" id="3.60.15.10">
    <property type="entry name" value="Ribonuclease Z/Hydroxyacylglutathione hydrolase-like"/>
    <property type="match status" value="1"/>
</dbReference>
<reference evidence="3 4" key="1">
    <citation type="submission" date="2020-03" db="EMBL/GenBank/DDBJ databases">
        <title>Metabolic flexibility allows generalist bacteria to become dominant in a frequently disturbed ecosystem.</title>
        <authorList>
            <person name="Chen Y.-J."/>
            <person name="Leung P.M."/>
            <person name="Bay S.K."/>
            <person name="Hugenholtz P."/>
            <person name="Kessler A.J."/>
            <person name="Shelley G."/>
            <person name="Waite D.W."/>
            <person name="Cook P.L."/>
            <person name="Greening C."/>
        </authorList>
    </citation>
    <scope>NUCLEOTIDE SEQUENCE [LARGE SCALE GENOMIC DNA]</scope>
    <source>
        <strain evidence="3">SS_bin_28</strain>
    </source>
</reference>
<dbReference type="GO" id="GO:0070813">
    <property type="term" value="P:hydrogen sulfide metabolic process"/>
    <property type="evidence" value="ECO:0007669"/>
    <property type="project" value="TreeGrafter"/>
</dbReference>
<dbReference type="InterPro" id="IPR036866">
    <property type="entry name" value="RibonucZ/Hydroxyglut_hydro"/>
</dbReference>
<dbReference type="PANTHER" id="PTHR43084:SF1">
    <property type="entry name" value="PERSULFIDE DIOXYGENASE ETHE1, MITOCHONDRIAL"/>
    <property type="match status" value="1"/>
</dbReference>
<dbReference type="InterPro" id="IPR051682">
    <property type="entry name" value="Mito_Persulfide_Diox"/>
</dbReference>
<dbReference type="SMART" id="SM00849">
    <property type="entry name" value="Lactamase_B"/>
    <property type="match status" value="1"/>
</dbReference>
<feature type="domain" description="Rhodanese" evidence="2">
    <location>
        <begin position="367"/>
        <end position="453"/>
    </location>
</feature>
<dbReference type="PANTHER" id="PTHR43084">
    <property type="entry name" value="PERSULFIDE DIOXYGENASE ETHE1"/>
    <property type="match status" value="1"/>
</dbReference>
<dbReference type="FunFam" id="3.60.15.10:FF:000030">
    <property type="entry name" value="Metallo-beta-lactamase family protein"/>
    <property type="match status" value="1"/>
</dbReference>
<dbReference type="InterPro" id="IPR001763">
    <property type="entry name" value="Rhodanese-like_dom"/>
</dbReference>
<keyword evidence="1" id="KW-0479">Metal-binding</keyword>
<sequence>MIFEQFYLECLSHASYLIGDQTTGDAVVVDPQRDIGPYLEAATSLDLHIKYVVLTHFHADFVSGHLELAEKTGATILMGAKAETEYAMMPVRDGNDLSLGKVRLQFLETPGHTPESISVVVYESADAEPYGVLTGDALFVGDVGRPDLLASLGYTKDQLGEMLYDSLHNKLMQLPDNTRVFPAHGAGSMCGKNLGTERSTTIGIQKQLNYALQPMSKEMFLGMVTQDQPAAPRYFVHDAITNRKVRHTLSETLKHADPLTAEETLTLMAKGQILLDTRDPDVFSMGHVLGSINVGLEGKYATWVGSVIRPEENIIVLTEPGREIEAMTRLGRIGYDNITGFVSGGFEAFPKEQITQIPRLEASILPQEGKFTFLDVREPSEFALGTIPGSRNISLKALRENMDDLPKEDVIVFCAGGYRSSVALSLLTRAGIKARDLRGGYAAWVEAQPKTETQLS</sequence>
<dbReference type="AlphaFoldDB" id="A0A7Y2E8W2"/>
<evidence type="ECO:0000313" key="4">
    <source>
        <dbReference type="Proteomes" id="UP000547674"/>
    </source>
</evidence>
<dbReference type="Pfam" id="PF00581">
    <property type="entry name" value="Rhodanese"/>
    <property type="match status" value="2"/>
</dbReference>
<dbReference type="GO" id="GO:0046872">
    <property type="term" value="F:metal ion binding"/>
    <property type="evidence" value="ECO:0007669"/>
    <property type="project" value="UniProtKB-KW"/>
</dbReference>
<dbReference type="GO" id="GO:0016787">
    <property type="term" value="F:hydrolase activity"/>
    <property type="evidence" value="ECO:0007669"/>
    <property type="project" value="UniProtKB-KW"/>
</dbReference>
<organism evidence="3 4">
    <name type="scientific">Eiseniibacteriota bacterium</name>
    <dbReference type="NCBI Taxonomy" id="2212470"/>
    <lineage>
        <taxon>Bacteria</taxon>
        <taxon>Candidatus Eiseniibacteriota</taxon>
    </lineage>
</organism>
<dbReference type="Pfam" id="PF00753">
    <property type="entry name" value="Lactamase_B"/>
    <property type="match status" value="1"/>
</dbReference>
<dbReference type="Gene3D" id="3.40.250.10">
    <property type="entry name" value="Rhodanese-like domain"/>
    <property type="match status" value="2"/>
</dbReference>
<proteinExistence type="predicted"/>
<dbReference type="SMART" id="SM00450">
    <property type="entry name" value="RHOD"/>
    <property type="match status" value="2"/>
</dbReference>
<feature type="domain" description="Rhodanese" evidence="2">
    <location>
        <begin position="268"/>
        <end position="355"/>
    </location>
</feature>
<evidence type="ECO:0000256" key="1">
    <source>
        <dbReference type="ARBA" id="ARBA00022723"/>
    </source>
</evidence>
<dbReference type="GO" id="GO:0050313">
    <property type="term" value="F:sulfur dioxygenase activity"/>
    <property type="evidence" value="ECO:0007669"/>
    <property type="project" value="InterPro"/>
</dbReference>
<dbReference type="Proteomes" id="UP000547674">
    <property type="component" value="Unassembled WGS sequence"/>
</dbReference>
<dbReference type="CDD" id="cd07724">
    <property type="entry name" value="POD-like_MBL-fold"/>
    <property type="match status" value="1"/>
</dbReference>
<gene>
    <name evidence="3" type="ORF">HKN21_11510</name>
</gene>
<evidence type="ECO:0000313" key="3">
    <source>
        <dbReference type="EMBL" id="NNF07379.1"/>
    </source>
</evidence>
<dbReference type="EMBL" id="JABDJR010000463">
    <property type="protein sequence ID" value="NNF07379.1"/>
    <property type="molecule type" value="Genomic_DNA"/>
</dbReference>
<keyword evidence="3" id="KW-0378">Hydrolase</keyword>
<dbReference type="SUPFAM" id="SSF52821">
    <property type="entry name" value="Rhodanese/Cell cycle control phosphatase"/>
    <property type="match status" value="2"/>
</dbReference>
<dbReference type="CDD" id="cd00158">
    <property type="entry name" value="RHOD"/>
    <property type="match status" value="1"/>
</dbReference>
<dbReference type="PROSITE" id="PS50206">
    <property type="entry name" value="RHODANESE_3"/>
    <property type="match status" value="2"/>
</dbReference>